<feature type="transmembrane region" description="Helical" evidence="2">
    <location>
        <begin position="86"/>
        <end position="102"/>
    </location>
</feature>
<accession>A0A031JME4</accession>
<dbReference type="GO" id="GO:0015293">
    <property type="term" value="F:symporter activity"/>
    <property type="evidence" value="ECO:0007669"/>
    <property type="project" value="InterPro"/>
</dbReference>
<evidence type="ECO:0000313" key="3">
    <source>
        <dbReference type="EMBL" id="EZP77754.1"/>
    </source>
</evidence>
<comment type="caution">
    <text evidence="3">The sequence shown here is derived from an EMBL/GenBank/DDBJ whole genome shotgun (WGS) entry which is preliminary data.</text>
</comment>
<dbReference type="eggNOG" id="COG2211">
    <property type="taxonomic scope" value="Bacteria"/>
</dbReference>
<comment type="similarity">
    <text evidence="1">Belongs to the sodium:galactoside symporter (TC 2.A.2) family.</text>
</comment>
<keyword evidence="2" id="KW-0472">Membrane</keyword>
<protein>
    <submittedName>
        <fullName evidence="3">Putative membrane protein</fullName>
    </submittedName>
</protein>
<proteinExistence type="inferred from homology"/>
<dbReference type="Gene3D" id="1.20.1250.20">
    <property type="entry name" value="MFS general substrate transporter like domains"/>
    <property type="match status" value="1"/>
</dbReference>
<feature type="transmembrane region" description="Helical" evidence="2">
    <location>
        <begin position="289"/>
        <end position="309"/>
    </location>
</feature>
<feature type="transmembrane region" description="Helical" evidence="2">
    <location>
        <begin position="181"/>
        <end position="200"/>
    </location>
</feature>
<keyword evidence="2" id="KW-0812">Transmembrane</keyword>
<feature type="transmembrane region" description="Helical" evidence="2">
    <location>
        <begin position="147"/>
        <end position="169"/>
    </location>
</feature>
<sequence length="423" mass="44680">MRLADCWRGSELPYALAHASKTLFWTASDIYFAFYLTQVCGLSPWTMGLVLAASYLVNAAADLILGRRFSATVRSAEQAAQMQASGAALCSITLVLFGLSALVSSGARLAACLLALMAFRLSYSLYDIPQNSLLALAGRDDRMRARLAATRLFISGIARIILTASFVPLFVRRSTEAQIEAFLLLVCLMAFLSLVSAFALRTKLKGAVSAIAFDDASPAERKPATTLHLMMMALSFGTTIFTQLEPYLAAFILPSRWDGAALLTSVAFGTSISQFAWMAAIRRAGRRSVAITALLLTGGSVALFFSATLNGGLPMILAGLSYGISVGGLFFLLWTGIAHHAARSHDAYGATATMGAFAGSAKVGQSVAMIMVGLSLQRWGPGASAWEGPPLVAAMAGAVGTALVLLIGLALWDKHVLASTRQS</sequence>
<feature type="transmembrane region" description="Helical" evidence="2">
    <location>
        <begin position="42"/>
        <end position="65"/>
    </location>
</feature>
<keyword evidence="2" id="KW-1133">Transmembrane helix</keyword>
<dbReference type="Proteomes" id="UP000024329">
    <property type="component" value="Unassembled WGS sequence"/>
</dbReference>
<feature type="transmembrane region" description="Helical" evidence="2">
    <location>
        <begin position="259"/>
        <end position="277"/>
    </location>
</feature>
<organism evidence="3 4">
    <name type="scientific">Novosphingobium resinovorum</name>
    <dbReference type="NCBI Taxonomy" id="158500"/>
    <lineage>
        <taxon>Bacteria</taxon>
        <taxon>Pseudomonadati</taxon>
        <taxon>Pseudomonadota</taxon>
        <taxon>Alphaproteobacteria</taxon>
        <taxon>Sphingomonadales</taxon>
        <taxon>Sphingomonadaceae</taxon>
        <taxon>Novosphingobium</taxon>
    </lineage>
</organism>
<dbReference type="PANTHER" id="PTHR11328:SF28">
    <property type="entry name" value="MAJOR FACILITATOR SUPERFAMILY DOMAIN-CONTAINING PROTEIN 12"/>
    <property type="match status" value="1"/>
</dbReference>
<reference evidence="3 4" key="1">
    <citation type="submission" date="2014-03" db="EMBL/GenBank/DDBJ databases">
        <title>Whole genome sequence of Novosphingobium resinovorum KF1.</title>
        <authorList>
            <person name="Gan H.M."/>
            <person name="Gan H.Y."/>
            <person name="Chew T.H."/>
            <person name="Savka M.A."/>
        </authorList>
    </citation>
    <scope>NUCLEOTIDE SEQUENCE [LARGE SCALE GENOMIC DNA]</scope>
    <source>
        <strain evidence="3 4">KF1</strain>
    </source>
</reference>
<evidence type="ECO:0000313" key="4">
    <source>
        <dbReference type="Proteomes" id="UP000024329"/>
    </source>
</evidence>
<dbReference type="SUPFAM" id="SSF103473">
    <property type="entry name" value="MFS general substrate transporter"/>
    <property type="match status" value="2"/>
</dbReference>
<dbReference type="RefSeq" id="WP_036528615.1">
    <property type="nucleotide sequence ID" value="NZ_JFYZ01000032.1"/>
</dbReference>
<dbReference type="GO" id="GO:0008643">
    <property type="term" value="P:carbohydrate transport"/>
    <property type="evidence" value="ECO:0007669"/>
    <property type="project" value="InterPro"/>
</dbReference>
<feature type="transmembrane region" description="Helical" evidence="2">
    <location>
        <begin position="229"/>
        <end position="253"/>
    </location>
</feature>
<feature type="transmembrane region" description="Helical" evidence="2">
    <location>
        <begin position="315"/>
        <end position="335"/>
    </location>
</feature>
<dbReference type="AlphaFoldDB" id="A0A031JME4"/>
<dbReference type="EMBL" id="JFYZ01000032">
    <property type="protein sequence ID" value="EZP77754.1"/>
    <property type="molecule type" value="Genomic_DNA"/>
</dbReference>
<evidence type="ECO:0000256" key="1">
    <source>
        <dbReference type="ARBA" id="ARBA00009617"/>
    </source>
</evidence>
<gene>
    <name evidence="3" type="ORF">BV97_04323</name>
</gene>
<dbReference type="PATRIC" id="fig|158500.4.peg.4394"/>
<dbReference type="Pfam" id="PF13347">
    <property type="entry name" value="MFS_2"/>
    <property type="match status" value="1"/>
</dbReference>
<dbReference type="InterPro" id="IPR036259">
    <property type="entry name" value="MFS_trans_sf"/>
</dbReference>
<evidence type="ECO:0000256" key="2">
    <source>
        <dbReference type="SAM" id="Phobius"/>
    </source>
</evidence>
<dbReference type="PANTHER" id="PTHR11328">
    <property type="entry name" value="MAJOR FACILITATOR SUPERFAMILY DOMAIN-CONTAINING PROTEIN"/>
    <property type="match status" value="1"/>
</dbReference>
<dbReference type="InterPro" id="IPR039672">
    <property type="entry name" value="MFS_2"/>
</dbReference>
<dbReference type="GO" id="GO:0005886">
    <property type="term" value="C:plasma membrane"/>
    <property type="evidence" value="ECO:0007669"/>
    <property type="project" value="TreeGrafter"/>
</dbReference>
<feature type="transmembrane region" description="Helical" evidence="2">
    <location>
        <begin position="347"/>
        <end position="371"/>
    </location>
</feature>
<name>A0A031JME4_9SPHN</name>
<feature type="transmembrane region" description="Helical" evidence="2">
    <location>
        <begin position="391"/>
        <end position="412"/>
    </location>
</feature>